<proteinExistence type="predicted"/>
<dbReference type="Proteomes" id="UP001054945">
    <property type="component" value="Unassembled WGS sequence"/>
</dbReference>
<dbReference type="EMBL" id="BPLR01014023">
    <property type="protein sequence ID" value="GIY65740.1"/>
    <property type="molecule type" value="Genomic_DNA"/>
</dbReference>
<evidence type="ECO:0000313" key="2">
    <source>
        <dbReference type="EMBL" id="GIY65740.1"/>
    </source>
</evidence>
<name>A0AAV4V667_CAEEX</name>
<evidence type="ECO:0008006" key="4">
    <source>
        <dbReference type="Google" id="ProtNLM"/>
    </source>
</evidence>
<feature type="region of interest" description="Disordered" evidence="1">
    <location>
        <begin position="42"/>
        <end position="85"/>
    </location>
</feature>
<evidence type="ECO:0000313" key="3">
    <source>
        <dbReference type="Proteomes" id="UP001054945"/>
    </source>
</evidence>
<gene>
    <name evidence="2" type="ORF">CEXT_133861</name>
</gene>
<comment type="caution">
    <text evidence="2">The sequence shown here is derived from an EMBL/GenBank/DDBJ whole genome shotgun (WGS) entry which is preliminary data.</text>
</comment>
<reference evidence="2 3" key="1">
    <citation type="submission" date="2021-06" db="EMBL/GenBank/DDBJ databases">
        <title>Caerostris extrusa draft genome.</title>
        <authorList>
            <person name="Kono N."/>
            <person name="Arakawa K."/>
        </authorList>
    </citation>
    <scope>NUCLEOTIDE SEQUENCE [LARGE SCALE GENOMIC DNA]</scope>
</reference>
<protein>
    <recommendedName>
        <fullName evidence="4">Ribosomal protein L2</fullName>
    </recommendedName>
</protein>
<organism evidence="2 3">
    <name type="scientific">Caerostris extrusa</name>
    <name type="common">Bark spider</name>
    <name type="synonym">Caerostris bankana</name>
    <dbReference type="NCBI Taxonomy" id="172846"/>
    <lineage>
        <taxon>Eukaryota</taxon>
        <taxon>Metazoa</taxon>
        <taxon>Ecdysozoa</taxon>
        <taxon>Arthropoda</taxon>
        <taxon>Chelicerata</taxon>
        <taxon>Arachnida</taxon>
        <taxon>Araneae</taxon>
        <taxon>Araneomorphae</taxon>
        <taxon>Entelegynae</taxon>
        <taxon>Araneoidea</taxon>
        <taxon>Araneidae</taxon>
        <taxon>Caerostris</taxon>
    </lineage>
</organism>
<sequence length="137" mass="15262">MENKSGLFRKKVMALRPLRSGERVMYCRNVVTQSTHYLETRRLNSGGEGRKKNTYSGIACPGATSEMENKSGRLRKKGDAITPIESGRKGDVLQKCSHAIHLLPRNSTIKFRGKGEKRILAVESHVQRATSVSCSPF</sequence>
<dbReference type="AlphaFoldDB" id="A0AAV4V667"/>
<keyword evidence="3" id="KW-1185">Reference proteome</keyword>
<accession>A0AAV4V667</accession>
<evidence type="ECO:0000256" key="1">
    <source>
        <dbReference type="SAM" id="MobiDB-lite"/>
    </source>
</evidence>